<feature type="domain" description="ChsH2 rubredoxin-like zinc ribbon" evidence="2">
    <location>
        <begin position="344"/>
        <end position="374"/>
    </location>
</feature>
<keyword evidence="1" id="KW-0414">Isoprene biosynthesis</keyword>
<evidence type="ECO:0000256" key="1">
    <source>
        <dbReference type="ARBA" id="ARBA00023229"/>
    </source>
</evidence>
<dbReference type="InterPro" id="IPR016039">
    <property type="entry name" value="Thiolase-like"/>
</dbReference>
<dbReference type="Gene3D" id="3.40.47.10">
    <property type="match status" value="1"/>
</dbReference>
<dbReference type="InterPro" id="IPR012340">
    <property type="entry name" value="NA-bd_OB-fold"/>
</dbReference>
<protein>
    <submittedName>
        <fullName evidence="3">ACP synthase</fullName>
    </submittedName>
</protein>
<evidence type="ECO:0000313" key="4">
    <source>
        <dbReference type="Proteomes" id="UP000319894"/>
    </source>
</evidence>
<name>A0A554NEM7_9EURY</name>
<reference evidence="3 4" key="1">
    <citation type="submission" date="2018-06" db="EMBL/GenBank/DDBJ databases">
        <title>Natronomonas sp. F16-60 a new haloarchaeon isolated from a solar saltern of Isla Cristina, Huelva, Spain.</title>
        <authorList>
            <person name="Duran-Viseras A."/>
            <person name="Sanchez-Porro C."/>
            <person name="Ventosa A."/>
        </authorList>
    </citation>
    <scope>NUCLEOTIDE SEQUENCE [LARGE SCALE GENOMIC DNA]</scope>
    <source>
        <strain evidence="3 4">F16-60</strain>
    </source>
</reference>
<dbReference type="InterPro" id="IPR022002">
    <property type="entry name" value="ChsH2_Znr"/>
</dbReference>
<comment type="caution">
    <text evidence="3">The sequence shown here is derived from an EMBL/GenBank/DDBJ whole genome shotgun (WGS) entry which is preliminary data.</text>
</comment>
<dbReference type="RefSeq" id="WP_144260311.1">
    <property type="nucleotide sequence ID" value="NZ_QMDX01000001.1"/>
</dbReference>
<dbReference type="GO" id="GO:0008299">
    <property type="term" value="P:isoprenoid biosynthetic process"/>
    <property type="evidence" value="ECO:0007669"/>
    <property type="project" value="UniProtKB-KW"/>
</dbReference>
<evidence type="ECO:0000313" key="3">
    <source>
        <dbReference type="EMBL" id="TSD15836.1"/>
    </source>
</evidence>
<sequence>MSDLAISAVGAYAPRLRIDADAFAEAWGTFEASGIDHKAVPEADEDALTMAAAAGRRALDAAGLDGDALASLSLATTTPPLAEEELVVRLGSVLDAPGTASHEQFTASTRAGTRALVAALETERAPTLVVAADCPRADPPDEREHAAGAGAAALLLTAEGGATVTARGRYATPRPGERFRAGGDDRVQGLGVTSYDRAAFHDALAGAATDAGVDDPDVSAAAVQAPDGKRPYRATGALGVASETIHASATVQDLGDTGAASVPLSLARALADGHDRVLAAAYGSGAGADVLLLERTGEVATDLALDGAVDLSYPEYLRRRGDLDGEEPEGGGAYVSVPTWRRSLPQRHRLVAGRCPDCDALAFPPEGACTDCGALGDYADVRLPGGGTVEAITRIGRGGSPPEFAAQQVQSGAFGVAIVAFDGPEGGTVSAPAQVTDHDPETDGDLSVGDRVEAVARRIYTQEGVTRYGFKIRPADD</sequence>
<organism evidence="3 4">
    <name type="scientific">Haloglomus irregulare</name>
    <dbReference type="NCBI Taxonomy" id="2234134"/>
    <lineage>
        <taxon>Archaea</taxon>
        <taxon>Methanobacteriati</taxon>
        <taxon>Methanobacteriota</taxon>
        <taxon>Stenosarchaea group</taxon>
        <taxon>Halobacteria</taxon>
        <taxon>Halobacteriales</taxon>
        <taxon>Natronomonadaceae</taxon>
        <taxon>Haloglomus</taxon>
    </lineage>
</organism>
<dbReference type="InParanoid" id="A0A554NEM7"/>
<dbReference type="GO" id="GO:0016746">
    <property type="term" value="F:acyltransferase activity"/>
    <property type="evidence" value="ECO:0007669"/>
    <property type="project" value="InterPro"/>
</dbReference>
<dbReference type="OrthoDB" id="9573at2157"/>
<accession>A0A554NEM7</accession>
<dbReference type="Pfam" id="PF12172">
    <property type="entry name" value="zf-ChsH2"/>
    <property type="match status" value="1"/>
</dbReference>
<proteinExistence type="predicted"/>
<dbReference type="SUPFAM" id="SSF50249">
    <property type="entry name" value="Nucleic acid-binding proteins"/>
    <property type="match status" value="1"/>
</dbReference>
<evidence type="ECO:0000259" key="2">
    <source>
        <dbReference type="Pfam" id="PF12172"/>
    </source>
</evidence>
<dbReference type="Proteomes" id="UP000319894">
    <property type="component" value="Unassembled WGS sequence"/>
</dbReference>
<dbReference type="EMBL" id="QMDX01000001">
    <property type="protein sequence ID" value="TSD15836.1"/>
    <property type="molecule type" value="Genomic_DNA"/>
</dbReference>
<keyword evidence="4" id="KW-1185">Reference proteome</keyword>
<dbReference type="Gene3D" id="6.10.30.10">
    <property type="match status" value="1"/>
</dbReference>
<dbReference type="AlphaFoldDB" id="A0A554NEM7"/>
<dbReference type="SUPFAM" id="SSF53901">
    <property type="entry name" value="Thiolase-like"/>
    <property type="match status" value="2"/>
</dbReference>
<gene>
    <name evidence="3" type="ORF">DP107_01240</name>
</gene>
<dbReference type="FunCoup" id="A0A554NEM7">
    <property type="interactions" value="69"/>
</dbReference>